<dbReference type="PANTHER" id="PTHR46082:SF11">
    <property type="entry name" value="AAA+ ATPASE DOMAIN-CONTAINING PROTEIN-RELATED"/>
    <property type="match status" value="1"/>
</dbReference>
<dbReference type="InterPro" id="IPR035994">
    <property type="entry name" value="Nucleoside_phosphorylase_sf"/>
</dbReference>
<reference evidence="5" key="1">
    <citation type="submission" date="2020-06" db="EMBL/GenBank/DDBJ databases">
        <title>A chromosome-scale genome assembly of Talaromyces rugulosus W13939.</title>
        <authorList>
            <person name="Wang B."/>
            <person name="Guo L."/>
            <person name="Ye K."/>
            <person name="Wang L."/>
        </authorList>
    </citation>
    <scope>NUCLEOTIDE SEQUENCE [LARGE SCALE GENOMIC DNA]</scope>
    <source>
        <strain evidence="5">W13939</strain>
    </source>
</reference>
<keyword evidence="2" id="KW-1133">Transmembrane helix</keyword>
<dbReference type="RefSeq" id="XP_035349433.1">
    <property type="nucleotide sequence ID" value="XM_035493540.1"/>
</dbReference>
<dbReference type="EMBL" id="CP055903">
    <property type="protein sequence ID" value="QKX63259.1"/>
    <property type="molecule type" value="Genomic_DNA"/>
</dbReference>
<name>A0A7H8R9Z9_TALRU</name>
<evidence type="ECO:0000256" key="2">
    <source>
        <dbReference type="SAM" id="Phobius"/>
    </source>
</evidence>
<feature type="compositionally biased region" description="Polar residues" evidence="1">
    <location>
        <begin position="281"/>
        <end position="293"/>
    </location>
</feature>
<evidence type="ECO:0000313" key="4">
    <source>
        <dbReference type="EMBL" id="QKX63259.1"/>
    </source>
</evidence>
<dbReference type="PANTHER" id="PTHR46082">
    <property type="entry name" value="ATP/GTP-BINDING PROTEIN-RELATED"/>
    <property type="match status" value="1"/>
</dbReference>
<dbReference type="AlphaFoldDB" id="A0A7H8R9Z9"/>
<proteinExistence type="predicted"/>
<dbReference type="GO" id="GO:0003824">
    <property type="term" value="F:catalytic activity"/>
    <property type="evidence" value="ECO:0007669"/>
    <property type="project" value="InterPro"/>
</dbReference>
<dbReference type="OrthoDB" id="4133481at2759"/>
<dbReference type="Gene3D" id="3.40.50.1580">
    <property type="entry name" value="Nucleoside phosphorylase domain"/>
    <property type="match status" value="1"/>
</dbReference>
<keyword evidence="2" id="KW-0812">Transmembrane</keyword>
<keyword evidence="5" id="KW-1185">Reference proteome</keyword>
<dbReference type="SUPFAM" id="SSF53167">
    <property type="entry name" value="Purine and uridine phosphorylases"/>
    <property type="match status" value="1"/>
</dbReference>
<dbReference type="InterPro" id="IPR000845">
    <property type="entry name" value="Nucleoside_phosphorylase_d"/>
</dbReference>
<dbReference type="GO" id="GO:0009116">
    <property type="term" value="P:nucleoside metabolic process"/>
    <property type="evidence" value="ECO:0007669"/>
    <property type="project" value="InterPro"/>
</dbReference>
<dbReference type="CDD" id="cd09008">
    <property type="entry name" value="MTAN"/>
    <property type="match status" value="1"/>
</dbReference>
<dbReference type="InterPro" id="IPR053137">
    <property type="entry name" value="NLR-like"/>
</dbReference>
<feature type="domain" description="Nucleoside phosphorylase" evidence="3">
    <location>
        <begin position="664"/>
        <end position="908"/>
    </location>
</feature>
<dbReference type="KEGG" id="trg:TRUGW13939_10428"/>
<evidence type="ECO:0000259" key="3">
    <source>
        <dbReference type="Pfam" id="PF01048"/>
    </source>
</evidence>
<gene>
    <name evidence="4" type="ORF">TRUGW13939_10428</name>
</gene>
<evidence type="ECO:0000256" key="1">
    <source>
        <dbReference type="SAM" id="MobiDB-lite"/>
    </source>
</evidence>
<organism evidence="4 5">
    <name type="scientific">Talaromyces rugulosus</name>
    <name type="common">Penicillium rugulosum</name>
    <dbReference type="NCBI Taxonomy" id="121627"/>
    <lineage>
        <taxon>Eukaryota</taxon>
        <taxon>Fungi</taxon>
        <taxon>Dikarya</taxon>
        <taxon>Ascomycota</taxon>
        <taxon>Pezizomycotina</taxon>
        <taxon>Eurotiomycetes</taxon>
        <taxon>Eurotiomycetidae</taxon>
        <taxon>Eurotiales</taxon>
        <taxon>Trichocomaceae</taxon>
        <taxon>Talaromyces</taxon>
        <taxon>Talaromyces sect. Islandici</taxon>
    </lineage>
</organism>
<dbReference type="Pfam" id="PF01048">
    <property type="entry name" value="PNP_UDP_1"/>
    <property type="match status" value="1"/>
</dbReference>
<dbReference type="Proteomes" id="UP000509510">
    <property type="component" value="Chromosome VI"/>
</dbReference>
<evidence type="ECO:0000313" key="5">
    <source>
        <dbReference type="Proteomes" id="UP000509510"/>
    </source>
</evidence>
<protein>
    <recommendedName>
        <fullName evidence="3">Nucleoside phosphorylase domain-containing protein</fullName>
    </recommendedName>
</protein>
<sequence length="954" mass="107200">MHEAKSNPTLAVVNLNHASQKLAELRAAFSSASGQLDDLASSMKTLCKTFDGLRLSLQQTNKPFEGYDGFEKTLRNCEMFVQSFQPAKAGKPWTCSADSANKLERQIMMQIALLSTTNIVLLAYVFVLVELCAFVELTKMLKQLHLYIWVYRETFFIGDSDTIDEITQPAFVEVDHSTDKHDLELWEKIQRLIYRRKRRPALESKHTVSSAMDFQGLENEVQSQVRRLMLNHQPSLPGRAASRTSHHPLDLNTLSDEALLERAQQQRRFLLSASRQSIFRQPSTVRSRSNTLQDDPDGLAKQQNRNQVLGDGILSFSLASRHFRYSLAKIEAKLVDRKRIIHCTSVDGDIFIVHDLPSKLKRHPTTDHPQIGSTSEVYFSEMLHVEVKTRFEKMASGDAYIYYKFNEPDTICQFQEIVRDKDLLHTFCVSHINSANGKQVSYQHLKMWRDRHTQACSLSFLRNAAAVDQTYVEFPLSMLIVNLAKRQKDSRTVQVDFVQESASTPWRFSMDHSNSTRRLSGASSVASVRTDMTNATVKQTEKTQSLAATMAFLLIKFTNPKDIETFCSTLGQLQSDPPSPFPKPTNTPPLCQKSFTPILNEDDYPRRPDFSSSPGSISGITSIPRRTTYQDYTVGWIAALPIEMKAAILMLDELHDRLSQQHPQDNNAYVLGRMANHNIVLACLPAGYIGNNSAAVVATQMAFTFPNINIRLMVGIGGGVPGDNHDIRLGDVVVSKPGPHDGGVVQYDFGKTTVGGFERTGSLPPPPARLLTATSLLEALHSNESDPITNRLEVFQQRPEFRYPGANNDQLFLSDYDHVADQPTCASCDPGNVVQRPPRQGRTRIHYGTIASGNQVMKDARTRDALRQKYGALCFEMEAAGLMHLNTFPCVVIRGICDYSDTHKNKQWQGYAAAVAVAYAKELLDHVSHVHVYDNDSRFFHGDRNFYGRVDSIG</sequence>
<accession>A0A7H8R9Z9</accession>
<feature type="transmembrane region" description="Helical" evidence="2">
    <location>
        <begin position="111"/>
        <end position="129"/>
    </location>
</feature>
<keyword evidence="2" id="KW-0472">Membrane</keyword>
<dbReference type="GeneID" id="55997908"/>
<feature type="region of interest" description="Disordered" evidence="1">
    <location>
        <begin position="281"/>
        <end position="300"/>
    </location>
</feature>